<sequence length="80" mass="8061">MSSNMGGLRPRLNFPEATSITVVVVITAVLVLRGLKPVEAVLLIGGAGLVGATVVRLCVAGALTALLRPATAVLQTPATI</sequence>
<reference evidence="3" key="1">
    <citation type="journal article" date="2019" name="Int. J. Syst. Evol. Microbiol.">
        <title>The Global Catalogue of Microorganisms (GCM) 10K type strain sequencing project: providing services to taxonomists for standard genome sequencing and annotation.</title>
        <authorList>
            <consortium name="The Broad Institute Genomics Platform"/>
            <consortium name="The Broad Institute Genome Sequencing Center for Infectious Disease"/>
            <person name="Wu L."/>
            <person name="Ma J."/>
        </authorList>
    </citation>
    <scope>NUCLEOTIDE SEQUENCE [LARGE SCALE GENOMIC DNA]</scope>
    <source>
        <strain evidence="3">JCM 6307</strain>
    </source>
</reference>
<accession>A0ABP5ZKP4</accession>
<feature type="transmembrane region" description="Helical" evidence="1">
    <location>
        <begin position="12"/>
        <end position="35"/>
    </location>
</feature>
<name>A0ABP5ZKP4_9ACTN</name>
<protein>
    <submittedName>
        <fullName evidence="2">Uncharacterized protein</fullName>
    </submittedName>
</protein>
<comment type="caution">
    <text evidence="2">The sequence shown here is derived from an EMBL/GenBank/DDBJ whole genome shotgun (WGS) entry which is preliminary data.</text>
</comment>
<proteinExistence type="predicted"/>
<keyword evidence="1" id="KW-0472">Membrane</keyword>
<evidence type="ECO:0000313" key="3">
    <source>
        <dbReference type="Proteomes" id="UP001501358"/>
    </source>
</evidence>
<evidence type="ECO:0000313" key="2">
    <source>
        <dbReference type="EMBL" id="GAA2500428.1"/>
    </source>
</evidence>
<gene>
    <name evidence="2" type="ORF">GCM10010406_41160</name>
</gene>
<feature type="transmembrane region" description="Helical" evidence="1">
    <location>
        <begin position="41"/>
        <end position="67"/>
    </location>
</feature>
<dbReference type="EMBL" id="BAAATA010000028">
    <property type="protein sequence ID" value="GAA2500428.1"/>
    <property type="molecule type" value="Genomic_DNA"/>
</dbReference>
<keyword evidence="3" id="KW-1185">Reference proteome</keyword>
<keyword evidence="1" id="KW-0812">Transmembrane</keyword>
<evidence type="ECO:0000256" key="1">
    <source>
        <dbReference type="SAM" id="Phobius"/>
    </source>
</evidence>
<keyword evidence="1" id="KW-1133">Transmembrane helix</keyword>
<organism evidence="2 3">
    <name type="scientific">Streptomyces thermolineatus</name>
    <dbReference type="NCBI Taxonomy" id="44033"/>
    <lineage>
        <taxon>Bacteria</taxon>
        <taxon>Bacillati</taxon>
        <taxon>Actinomycetota</taxon>
        <taxon>Actinomycetes</taxon>
        <taxon>Kitasatosporales</taxon>
        <taxon>Streptomycetaceae</taxon>
        <taxon>Streptomyces</taxon>
    </lineage>
</organism>
<dbReference type="RefSeq" id="WP_344384661.1">
    <property type="nucleotide sequence ID" value="NZ_BAAATA010000028.1"/>
</dbReference>
<dbReference type="Proteomes" id="UP001501358">
    <property type="component" value="Unassembled WGS sequence"/>
</dbReference>